<feature type="coiled-coil region" evidence="1">
    <location>
        <begin position="275"/>
        <end position="309"/>
    </location>
</feature>
<dbReference type="InterPro" id="IPR022205">
    <property type="entry name" value="DUF3732"/>
</dbReference>
<evidence type="ECO:0000256" key="1">
    <source>
        <dbReference type="SAM" id="Coils"/>
    </source>
</evidence>
<accession>A0ABT1YBY6</accession>
<sequence length="659" mass="75287">MFFQIKEIILWPKNITYPPQRVTFELGKVNIISGASRTGKSAIIPILDYCLGSDKCSIPVNTIRDACEWFGALISTPFGEKLLARREPGSQKSTGDMFVLEGAEIIIPREIPGKNNDVKRVKRMLDELVGLTTLDFDVEDTGNNFKGRPSFRDLAAFNFQPQNIVANPDVVFYKADTYEHREKLRNIFPYVLNAISPDIMAKRHELEALRKELQRKQKELDSIKQVSLRWIAELQSRVSEAKEIGLISSDVIISNNRNDLIELLRTVVNSTVFEVRITTETINEAVDELLQLQEEEKEISLELSKLRKRYSEMSQLKHNSKQYQGSLNIQRDRLKVSSWLSEINNPDHDCPVCGNTIDETEMLNELNKALLAIEKTAGEFNSVPASFDRELERVRGGIRLLTEKLEAIKIRRSSLDRSSTQVRNRQYEALKVSRFIGNLEQSLMTYDNLGADGDLSTDIQSLKDRVNSLVQAVSESNIENKKKRALEIVSSNASRLLPMLDVERPDDPIFLSDNNLSIYVKSLDREDYLWEIGSGSNWLSYHIAMTLGLQQFFLSIKESPIPSFIVYDQPSQVYFPKRLATPKNASDQIDDFEFKDEDVEAVKKVFESFSHVVKKSKGNLQIIVLDHANESVWGDIDDVYLVKEWRGGEKLVPEEWLNN</sequence>
<proteinExistence type="predicted"/>
<dbReference type="RefSeq" id="WP_258212323.1">
    <property type="nucleotide sequence ID" value="NZ_JANQBD010000003.1"/>
</dbReference>
<dbReference type="SUPFAM" id="SSF75712">
    <property type="entry name" value="Rad50 coiled-coil Zn hook"/>
    <property type="match status" value="1"/>
</dbReference>
<dbReference type="Proteomes" id="UP001300012">
    <property type="component" value="Unassembled WGS sequence"/>
</dbReference>
<dbReference type="Pfam" id="PF12532">
    <property type="entry name" value="DUF3732"/>
    <property type="match status" value="1"/>
</dbReference>
<keyword evidence="3" id="KW-1185">Reference proteome</keyword>
<comment type="caution">
    <text evidence="2">The sequence shown here is derived from an EMBL/GenBank/DDBJ whole genome shotgun (WGS) entry which is preliminary data.</text>
</comment>
<feature type="coiled-coil region" evidence="1">
    <location>
        <begin position="199"/>
        <end position="226"/>
    </location>
</feature>
<evidence type="ECO:0000313" key="3">
    <source>
        <dbReference type="Proteomes" id="UP001300012"/>
    </source>
</evidence>
<dbReference type="EMBL" id="JANQBD010000003">
    <property type="protein sequence ID" value="MCR8630712.1"/>
    <property type="molecule type" value="Genomic_DNA"/>
</dbReference>
<organism evidence="2 3">
    <name type="scientific">Paenibacillus radicis</name>
    <name type="common">ex Xue et al. 2023</name>
    <dbReference type="NCBI Taxonomy" id="2972489"/>
    <lineage>
        <taxon>Bacteria</taxon>
        <taxon>Bacillati</taxon>
        <taxon>Bacillota</taxon>
        <taxon>Bacilli</taxon>
        <taxon>Bacillales</taxon>
        <taxon>Paenibacillaceae</taxon>
        <taxon>Paenibacillus</taxon>
    </lineage>
</organism>
<protein>
    <submittedName>
        <fullName evidence="2">DUF3732 domain-containing protein</fullName>
    </submittedName>
</protein>
<evidence type="ECO:0000313" key="2">
    <source>
        <dbReference type="EMBL" id="MCR8630712.1"/>
    </source>
</evidence>
<name>A0ABT1YBY6_9BACL</name>
<keyword evidence="1" id="KW-0175">Coiled coil</keyword>
<reference evidence="2 3" key="1">
    <citation type="submission" date="2022-08" db="EMBL/GenBank/DDBJ databases">
        <title>Paenibacillus endoradicis sp. nov., Paenibacillus radicibacter sp. nov and Paenibacillus pararadicis sp. nov., three cold-adapted plant growth-promoting bacteria isolated from root of Larix gmelinii in Great Khingan.</title>
        <authorList>
            <person name="Xue H."/>
        </authorList>
    </citation>
    <scope>NUCLEOTIDE SEQUENCE [LARGE SCALE GENOMIC DNA]</scope>
    <source>
        <strain evidence="2 3">N5-1-1-5</strain>
    </source>
</reference>
<gene>
    <name evidence="2" type="ORF">NV381_05790</name>
</gene>